<dbReference type="AlphaFoldDB" id="A0A9Q8PL27"/>
<name>A0A9Q8PL27_PASFU</name>
<dbReference type="Proteomes" id="UP000756132">
    <property type="component" value="Chromosome 12"/>
</dbReference>
<dbReference type="EMBL" id="CP090174">
    <property type="protein sequence ID" value="UJO24465.1"/>
    <property type="molecule type" value="Genomic_DNA"/>
</dbReference>
<reference evidence="1" key="1">
    <citation type="submission" date="2021-12" db="EMBL/GenBank/DDBJ databases">
        <authorList>
            <person name="Zaccaron A."/>
            <person name="Stergiopoulos I."/>
        </authorList>
    </citation>
    <scope>NUCLEOTIDE SEQUENCE</scope>
    <source>
        <strain evidence="1">Race5_Kim</strain>
    </source>
</reference>
<evidence type="ECO:0000313" key="2">
    <source>
        <dbReference type="Proteomes" id="UP000756132"/>
    </source>
</evidence>
<protein>
    <submittedName>
        <fullName evidence="1">Uncharacterized protein</fullName>
    </submittedName>
</protein>
<gene>
    <name evidence="1" type="ORF">CLAFUR5_13944</name>
</gene>
<keyword evidence="2" id="KW-1185">Reference proteome</keyword>
<proteinExistence type="predicted"/>
<dbReference type="RefSeq" id="XP_047768831.1">
    <property type="nucleotide sequence ID" value="XM_047913092.1"/>
</dbReference>
<dbReference type="KEGG" id="ffu:CLAFUR5_13944"/>
<dbReference type="GeneID" id="71993822"/>
<reference evidence="1" key="2">
    <citation type="journal article" date="2022" name="Microb. Genom.">
        <title>A chromosome-scale genome assembly of the tomato pathogen Cladosporium fulvum reveals a compartmentalized genome architecture and the presence of a dispensable chromosome.</title>
        <authorList>
            <person name="Zaccaron A.Z."/>
            <person name="Chen L.H."/>
            <person name="Samaras A."/>
            <person name="Stergiopoulos I."/>
        </authorList>
    </citation>
    <scope>NUCLEOTIDE SEQUENCE</scope>
    <source>
        <strain evidence="1">Race5_Kim</strain>
    </source>
</reference>
<organism evidence="1 2">
    <name type="scientific">Passalora fulva</name>
    <name type="common">Tomato leaf mold</name>
    <name type="synonym">Cladosporium fulvum</name>
    <dbReference type="NCBI Taxonomy" id="5499"/>
    <lineage>
        <taxon>Eukaryota</taxon>
        <taxon>Fungi</taxon>
        <taxon>Dikarya</taxon>
        <taxon>Ascomycota</taxon>
        <taxon>Pezizomycotina</taxon>
        <taxon>Dothideomycetes</taxon>
        <taxon>Dothideomycetidae</taxon>
        <taxon>Mycosphaerellales</taxon>
        <taxon>Mycosphaerellaceae</taxon>
        <taxon>Fulvia</taxon>
    </lineage>
</organism>
<sequence>MEGDKVDGAKDHEWDRLSDCWLLGDKLQSSSLQDAVADALCSKMRDEGRYPLGVHRKAYAKTASSNTLRQLAVDVAAYKWTEQSLKIQQEDSSWNTFFFDLAVEMKGMSDQDRKGSGPLSKIGCAYHVHGSAKPCYMAMF</sequence>
<evidence type="ECO:0000313" key="1">
    <source>
        <dbReference type="EMBL" id="UJO24465.1"/>
    </source>
</evidence>
<accession>A0A9Q8PL27</accession>
<dbReference type="OrthoDB" id="3791417at2759"/>